<reference evidence="3" key="1">
    <citation type="journal article" date="2014" name="Nat. Genet.">
        <title>The genome of the stress-tolerant wild tomato species Solanum pennellii.</title>
        <authorList>
            <person name="Bolger A."/>
            <person name="Scossa F."/>
            <person name="Bolger M.E."/>
            <person name="Lanz C."/>
            <person name="Maumus F."/>
            <person name="Tohge T."/>
            <person name="Quesneville H."/>
            <person name="Alseekh S."/>
            <person name="Sorensen I."/>
            <person name="Lichtenstein G."/>
            <person name="Fich E.A."/>
            <person name="Conte M."/>
            <person name="Keller H."/>
            <person name="Schneeberger K."/>
            <person name="Schwacke R."/>
            <person name="Ofner I."/>
            <person name="Vrebalov J."/>
            <person name="Xu Y."/>
            <person name="Osorio S."/>
            <person name="Aflitos S.A."/>
            <person name="Schijlen E."/>
            <person name="Jimenez-Gomez J.M."/>
            <person name="Ryngajllo M."/>
            <person name="Kimura S."/>
            <person name="Kumar R."/>
            <person name="Koenig D."/>
            <person name="Headland L.R."/>
            <person name="Maloof J.N."/>
            <person name="Sinha N."/>
            <person name="van Ham R.C."/>
            <person name="Lankhorst R.K."/>
            <person name="Mao L."/>
            <person name="Vogel A."/>
            <person name="Arsova B."/>
            <person name="Panstruga R."/>
            <person name="Fei Z."/>
            <person name="Rose J.K."/>
            <person name="Zamir D."/>
            <person name="Carrari F."/>
            <person name="Giovannoni J.J."/>
            <person name="Weigel D."/>
            <person name="Usadel B."/>
            <person name="Fernie A.R."/>
        </authorList>
    </citation>
    <scope>NUCLEOTIDE SEQUENCE [LARGE SCALE GENOMIC DNA]</scope>
    <source>
        <strain evidence="3">cv. LA0716</strain>
    </source>
</reference>
<evidence type="ECO:0000313" key="3">
    <source>
        <dbReference type="Proteomes" id="UP000694930"/>
    </source>
</evidence>
<feature type="compositionally biased region" description="Polar residues" evidence="2">
    <location>
        <begin position="10"/>
        <end position="31"/>
    </location>
</feature>
<accession>A0ABM1V827</accession>
<feature type="region of interest" description="Disordered" evidence="2">
    <location>
        <begin position="1"/>
        <end position="34"/>
    </location>
</feature>
<feature type="coiled-coil region" evidence="1">
    <location>
        <begin position="58"/>
        <end position="85"/>
    </location>
</feature>
<organism evidence="3 4">
    <name type="scientific">Solanum pennellii</name>
    <name type="common">Tomato</name>
    <name type="synonym">Lycopersicon pennellii</name>
    <dbReference type="NCBI Taxonomy" id="28526"/>
    <lineage>
        <taxon>Eukaryota</taxon>
        <taxon>Viridiplantae</taxon>
        <taxon>Streptophyta</taxon>
        <taxon>Embryophyta</taxon>
        <taxon>Tracheophyta</taxon>
        <taxon>Spermatophyta</taxon>
        <taxon>Magnoliopsida</taxon>
        <taxon>eudicotyledons</taxon>
        <taxon>Gunneridae</taxon>
        <taxon>Pentapetalae</taxon>
        <taxon>asterids</taxon>
        <taxon>lamiids</taxon>
        <taxon>Solanales</taxon>
        <taxon>Solanaceae</taxon>
        <taxon>Solanoideae</taxon>
        <taxon>Solaneae</taxon>
        <taxon>Solanum</taxon>
        <taxon>Solanum subgen. Lycopersicon</taxon>
    </lineage>
</organism>
<sequence>MAENDDSDAHSATQSPPQSSITCVNVEQAPTESRRRQAILRMMSHHASMFRLAKHAWIESMRREMNEVRMELRTAERMLRVATLRKRKCRRKGANTKKNQ</sequence>
<evidence type="ECO:0000256" key="1">
    <source>
        <dbReference type="SAM" id="Coils"/>
    </source>
</evidence>
<dbReference type="Proteomes" id="UP000694930">
    <property type="component" value="Chromosome 4"/>
</dbReference>
<name>A0ABM1V827_SOLPN</name>
<keyword evidence="3" id="KW-1185">Reference proteome</keyword>
<reference evidence="4" key="2">
    <citation type="submission" date="2025-08" db="UniProtKB">
        <authorList>
            <consortium name="RefSeq"/>
        </authorList>
    </citation>
    <scope>IDENTIFICATION</scope>
</reference>
<proteinExistence type="predicted"/>
<evidence type="ECO:0000256" key="2">
    <source>
        <dbReference type="SAM" id="MobiDB-lite"/>
    </source>
</evidence>
<gene>
    <name evidence="4" type="primary">LOC107017489</name>
</gene>
<dbReference type="RefSeq" id="XP_027771895.1">
    <property type="nucleotide sequence ID" value="XM_027916094.1"/>
</dbReference>
<keyword evidence="1" id="KW-0175">Coiled coil</keyword>
<protein>
    <submittedName>
        <fullName evidence="4">Uncharacterized protein LOC107017489</fullName>
    </submittedName>
</protein>
<dbReference type="GeneID" id="107017489"/>
<evidence type="ECO:0000313" key="4">
    <source>
        <dbReference type="RefSeq" id="XP_027771895.1"/>
    </source>
</evidence>